<dbReference type="SUPFAM" id="SSF46785">
    <property type="entry name" value="Winged helix' DNA-binding domain"/>
    <property type="match status" value="1"/>
</dbReference>
<protein>
    <submittedName>
        <fullName evidence="6">LysR family transcriptional regulator</fullName>
    </submittedName>
</protein>
<evidence type="ECO:0000256" key="2">
    <source>
        <dbReference type="ARBA" id="ARBA00023015"/>
    </source>
</evidence>
<evidence type="ECO:0000313" key="6">
    <source>
        <dbReference type="EMBL" id="MRW92522.1"/>
    </source>
</evidence>
<keyword evidence="2" id="KW-0805">Transcription regulation</keyword>
<dbReference type="Pfam" id="PF00126">
    <property type="entry name" value="HTH_1"/>
    <property type="match status" value="1"/>
</dbReference>
<feature type="domain" description="HTH lysR-type" evidence="5">
    <location>
        <begin position="4"/>
        <end position="61"/>
    </location>
</feature>
<keyword evidence="7" id="KW-1185">Reference proteome</keyword>
<proteinExistence type="inferred from homology"/>
<dbReference type="Gene3D" id="3.40.190.290">
    <property type="match status" value="1"/>
</dbReference>
<dbReference type="Gene3D" id="1.10.10.10">
    <property type="entry name" value="Winged helix-like DNA-binding domain superfamily/Winged helix DNA-binding domain"/>
    <property type="match status" value="1"/>
</dbReference>
<dbReference type="GO" id="GO:0006351">
    <property type="term" value="P:DNA-templated transcription"/>
    <property type="evidence" value="ECO:0007669"/>
    <property type="project" value="TreeGrafter"/>
</dbReference>
<dbReference type="RefSeq" id="WP_154379980.1">
    <property type="nucleotide sequence ID" value="NZ_WKJK01000011.1"/>
</dbReference>
<dbReference type="PANTHER" id="PTHR30537:SF1">
    <property type="entry name" value="HTH-TYPE TRANSCRIPTIONAL REGULATOR PGRR"/>
    <property type="match status" value="1"/>
</dbReference>
<dbReference type="Proteomes" id="UP000433309">
    <property type="component" value="Unassembled WGS sequence"/>
</dbReference>
<dbReference type="PANTHER" id="PTHR30537">
    <property type="entry name" value="HTH-TYPE TRANSCRIPTIONAL REGULATOR"/>
    <property type="match status" value="1"/>
</dbReference>
<dbReference type="FunFam" id="3.40.190.290:FF:000012">
    <property type="entry name" value="Transcriptional regulator, LysR family"/>
    <property type="match status" value="1"/>
</dbReference>
<dbReference type="SUPFAM" id="SSF53850">
    <property type="entry name" value="Periplasmic binding protein-like II"/>
    <property type="match status" value="1"/>
</dbReference>
<dbReference type="CDD" id="cd08474">
    <property type="entry name" value="PBP2_CrgA_like_5"/>
    <property type="match status" value="1"/>
</dbReference>
<organism evidence="6 7">
    <name type="scientific">Duganella guangzhouensis</name>
    <dbReference type="NCBI Taxonomy" id="2666084"/>
    <lineage>
        <taxon>Bacteria</taxon>
        <taxon>Pseudomonadati</taxon>
        <taxon>Pseudomonadota</taxon>
        <taxon>Betaproteobacteria</taxon>
        <taxon>Burkholderiales</taxon>
        <taxon>Oxalobacteraceae</taxon>
        <taxon>Telluria group</taxon>
        <taxon>Duganella</taxon>
    </lineage>
</organism>
<dbReference type="InterPro" id="IPR058163">
    <property type="entry name" value="LysR-type_TF_proteobact-type"/>
</dbReference>
<dbReference type="FunFam" id="1.10.10.10:FF:000001">
    <property type="entry name" value="LysR family transcriptional regulator"/>
    <property type="match status" value="1"/>
</dbReference>
<dbReference type="PRINTS" id="PR00039">
    <property type="entry name" value="HTHLYSR"/>
</dbReference>
<dbReference type="EMBL" id="WKJK01000011">
    <property type="protein sequence ID" value="MRW92522.1"/>
    <property type="molecule type" value="Genomic_DNA"/>
</dbReference>
<dbReference type="GO" id="GO:0043565">
    <property type="term" value="F:sequence-specific DNA binding"/>
    <property type="evidence" value="ECO:0007669"/>
    <property type="project" value="TreeGrafter"/>
</dbReference>
<dbReference type="InterPro" id="IPR005119">
    <property type="entry name" value="LysR_subst-bd"/>
</dbReference>
<evidence type="ECO:0000256" key="1">
    <source>
        <dbReference type="ARBA" id="ARBA00009437"/>
    </source>
</evidence>
<dbReference type="GO" id="GO:0003700">
    <property type="term" value="F:DNA-binding transcription factor activity"/>
    <property type="evidence" value="ECO:0007669"/>
    <property type="project" value="InterPro"/>
</dbReference>
<accession>A0A6I2L3X3</accession>
<evidence type="ECO:0000256" key="3">
    <source>
        <dbReference type="ARBA" id="ARBA00023125"/>
    </source>
</evidence>
<evidence type="ECO:0000313" key="7">
    <source>
        <dbReference type="Proteomes" id="UP000433309"/>
    </source>
</evidence>
<keyword evidence="4" id="KW-0804">Transcription</keyword>
<dbReference type="InterPro" id="IPR036390">
    <property type="entry name" value="WH_DNA-bd_sf"/>
</dbReference>
<dbReference type="InterPro" id="IPR000847">
    <property type="entry name" value="LysR_HTH_N"/>
</dbReference>
<comment type="caution">
    <text evidence="6">The sequence shown here is derived from an EMBL/GenBank/DDBJ whole genome shotgun (WGS) entry which is preliminary data.</text>
</comment>
<dbReference type="PROSITE" id="PS50931">
    <property type="entry name" value="HTH_LYSR"/>
    <property type="match status" value="1"/>
</dbReference>
<reference evidence="6 7" key="1">
    <citation type="submission" date="2019-11" db="EMBL/GenBank/DDBJ databases">
        <title>Novel species isolated from a subtropical stream in China.</title>
        <authorList>
            <person name="Lu H."/>
        </authorList>
    </citation>
    <scope>NUCLEOTIDE SEQUENCE [LARGE SCALE GENOMIC DNA]</scope>
    <source>
        <strain evidence="6 7">FT80W</strain>
    </source>
</reference>
<name>A0A6I2L3X3_9BURK</name>
<evidence type="ECO:0000259" key="5">
    <source>
        <dbReference type="PROSITE" id="PS50931"/>
    </source>
</evidence>
<gene>
    <name evidence="6" type="ORF">GJ699_21210</name>
</gene>
<comment type="similarity">
    <text evidence="1">Belongs to the LysR transcriptional regulatory family.</text>
</comment>
<dbReference type="InterPro" id="IPR036388">
    <property type="entry name" value="WH-like_DNA-bd_sf"/>
</dbReference>
<keyword evidence="3" id="KW-0238">DNA-binding</keyword>
<dbReference type="AlphaFoldDB" id="A0A6I2L3X3"/>
<evidence type="ECO:0000256" key="4">
    <source>
        <dbReference type="ARBA" id="ARBA00023163"/>
    </source>
</evidence>
<dbReference type="Pfam" id="PF03466">
    <property type="entry name" value="LysR_substrate"/>
    <property type="match status" value="1"/>
</dbReference>
<sequence length="297" mass="32745">MARIDLNNLSAFILVARERSFTRAAAQLGVSQSALSHTIKGLEAKLGIRLLTRTTRGVSPTEAGERLLANIGPYYEGIHAELDALTALRDKPAGTVRISAHDHAASTILWPKLSKLLPEYPELKIEISISYGMIDIVAERFDAGVRHGDRVAKDMIAVRIGPDMRLVVVGAPAYFSAHGKPTVPQDLTTHNCANLRLPTYGGLYAWEFEKDGQQLQVQVQGQMIFNTTPQMLTAALDGYGLAYIPEDLVQEHIAAGRLEQVLDDWCQPFPGYHLYYPSRRQASPAFSLVLNALRDRA</sequence>